<dbReference type="Pfam" id="PF00550">
    <property type="entry name" value="PP-binding"/>
    <property type="match status" value="1"/>
</dbReference>
<dbReference type="InterPro" id="IPR001242">
    <property type="entry name" value="Condensation_dom"/>
</dbReference>
<gene>
    <name evidence="6" type="ORF">FHG89_11480</name>
</gene>
<comment type="caution">
    <text evidence="6">The sequence shown here is derived from an EMBL/GenBank/DDBJ whole genome shotgun (WGS) entry which is preliminary data.</text>
</comment>
<keyword evidence="2" id="KW-0596">Phosphopantetheine</keyword>
<evidence type="ECO:0000256" key="1">
    <source>
        <dbReference type="ARBA" id="ARBA00001957"/>
    </source>
</evidence>
<dbReference type="GO" id="GO:0044550">
    <property type="term" value="P:secondary metabolite biosynthetic process"/>
    <property type="evidence" value="ECO:0007669"/>
    <property type="project" value="TreeGrafter"/>
</dbReference>
<evidence type="ECO:0000256" key="4">
    <source>
        <dbReference type="SAM" id="MobiDB-lite"/>
    </source>
</evidence>
<dbReference type="SUPFAM" id="SSF47336">
    <property type="entry name" value="ACP-like"/>
    <property type="match status" value="1"/>
</dbReference>
<comment type="cofactor">
    <cofactor evidence="1">
        <name>pantetheine 4'-phosphate</name>
        <dbReference type="ChEBI" id="CHEBI:47942"/>
    </cofactor>
</comment>
<dbReference type="InterPro" id="IPR020806">
    <property type="entry name" value="PKS_PP-bd"/>
</dbReference>
<proteinExistence type="predicted"/>
<dbReference type="EMBL" id="VDFY01000138">
    <property type="protein sequence ID" value="TNH29623.1"/>
    <property type="molecule type" value="Genomic_DNA"/>
</dbReference>
<dbReference type="InterPro" id="IPR001031">
    <property type="entry name" value="Thioesterase"/>
</dbReference>
<dbReference type="Gene3D" id="1.10.1200.10">
    <property type="entry name" value="ACP-like"/>
    <property type="match status" value="1"/>
</dbReference>
<evidence type="ECO:0000259" key="5">
    <source>
        <dbReference type="PROSITE" id="PS50075"/>
    </source>
</evidence>
<dbReference type="Gene3D" id="2.30.38.10">
    <property type="entry name" value="Luciferase, Domain 3"/>
    <property type="match status" value="1"/>
</dbReference>
<evidence type="ECO:0000256" key="2">
    <source>
        <dbReference type="ARBA" id="ARBA00022450"/>
    </source>
</evidence>
<dbReference type="SMART" id="SM00823">
    <property type="entry name" value="PKS_PP"/>
    <property type="match status" value="1"/>
</dbReference>
<keyword evidence="3" id="KW-0597">Phosphoprotein</keyword>
<dbReference type="Gene3D" id="3.30.559.10">
    <property type="entry name" value="Chloramphenicol acetyltransferase-like domain"/>
    <property type="match status" value="1"/>
</dbReference>
<dbReference type="Pfam" id="PF00668">
    <property type="entry name" value="Condensation"/>
    <property type="match status" value="1"/>
</dbReference>
<dbReference type="OrthoDB" id="2472181at2"/>
<dbReference type="AlphaFoldDB" id="A0A5C4QU68"/>
<dbReference type="InterPro" id="IPR000873">
    <property type="entry name" value="AMP-dep_synth/lig_dom"/>
</dbReference>
<dbReference type="GO" id="GO:0031177">
    <property type="term" value="F:phosphopantetheine binding"/>
    <property type="evidence" value="ECO:0007669"/>
    <property type="project" value="InterPro"/>
</dbReference>
<feature type="domain" description="Carrier" evidence="5">
    <location>
        <begin position="927"/>
        <end position="1002"/>
    </location>
</feature>
<dbReference type="Gene3D" id="3.40.50.1820">
    <property type="entry name" value="alpha/beta hydrolase"/>
    <property type="match status" value="1"/>
</dbReference>
<dbReference type="GO" id="GO:0005737">
    <property type="term" value="C:cytoplasm"/>
    <property type="evidence" value="ECO:0007669"/>
    <property type="project" value="TreeGrafter"/>
</dbReference>
<reference evidence="6 7" key="1">
    <citation type="submission" date="2019-06" db="EMBL/GenBank/DDBJ databases">
        <title>Micromonospora ordensis sp. nov., isolated from deep marine sediment.</title>
        <authorList>
            <person name="Veyisoglu A."/>
            <person name="Carro L."/>
            <person name="Klenk H.-P."/>
            <person name="Sahin N."/>
        </authorList>
    </citation>
    <scope>NUCLEOTIDE SEQUENCE [LARGE SCALE GENOMIC DNA]</scope>
    <source>
        <strain evidence="6 7">S2509</strain>
    </source>
</reference>
<dbReference type="GO" id="GO:0008610">
    <property type="term" value="P:lipid biosynthetic process"/>
    <property type="evidence" value="ECO:0007669"/>
    <property type="project" value="UniProtKB-ARBA"/>
</dbReference>
<name>A0A5C4QU68_9ACTN</name>
<evidence type="ECO:0000313" key="6">
    <source>
        <dbReference type="EMBL" id="TNH29623.1"/>
    </source>
</evidence>
<dbReference type="InterPro" id="IPR036736">
    <property type="entry name" value="ACP-like_sf"/>
</dbReference>
<dbReference type="Gene3D" id="3.40.50.980">
    <property type="match status" value="2"/>
</dbReference>
<dbReference type="InterPro" id="IPR006162">
    <property type="entry name" value="Ppantetheine_attach_site"/>
</dbReference>
<protein>
    <submittedName>
        <fullName evidence="6">AMP-binding protein</fullName>
    </submittedName>
</protein>
<accession>A0A5C4QU68</accession>
<sequence>MTGTPTQAGPAVGPTDPGGPAPSQVRSGPASLAQQRLWFLYRLQPEALVYQASATFQIDGDLHVEALRQAVRAVVERHEILRTLIVADAEGDPVQLVTATNLVTMPIEDVTGLREPDRDDRVRRFLAPVTQRPFALEREPPFRAALVRLAPTRHLFVVACHHIAFDGWSWGILLRDLQRLYEAALGEPTRLPPLALQHVDFARRQQETATGESWAEQLRYWRRQLDGAPRVINLPLDRTRPAESSHRGSKVEVHLLESLATEVRRFGSRPRVTTFMILLTVFQALMHRYSGDRTVVVGTPVAGRDDVALEQLIGFFVGTVALRADFTEDVSFRELLLATRRAVLEATSRLDVPFDVVVQNLGLDPQLSHHPVFQTLFQLDDGRLPGLELPGVTCTYLAAEQDTCGWDLHLSLAEQPDGSIRGWLAYATDLFDRDTAARFARDYVTLLRSLVAEPDQPMLAVSLAPAREIAHIVDRWGDGGRVKGPDQRLPERVDSVAVATPDAVAVEHDGARVTFDELARRSNQLAHHLRARGVGSETVVGVLLAPGINAVAATLAVHRAGGVVLGLDPREAPSRLGAVLVDSATALVVTTSRWAERVGHLPLVLLDEQHGELVQLPETAVDRRDVAAEAACLVYPGPSSGRPLGVVVTHRGIAGHLADAARSARLGPADRCLQVMPHGSTGWFGDLVESLSVGATLVVGGDLLDSPPARFVQRCAQLRPTALRLPVSYWSDLVDAGAAAELAGRLRWISIGGGHVTPDRIHRWRREVGNRVRLRVLYDPPEYGTFCAAAEVTDAWPAVGSVPIGRPANNTRLYVLGRTGQPVGIGEVGELYIAGDGMPRGYLGQPALTATTFVANPSGGLPGQRLFRSNDLARWRADGALMVVRPEIPPAPPVRQTGPTPTSAVPAEDLDVPPTVDPEREAVVRLAPRDEMERRLAELYRELLGVDEIGIREDFFKLGGHSLLAARLVNRIERRLGVSLPVSALFPTATVERLAAQIRDHDRRPDSVVVRLREGHGGHIVLVHPVGGEVLPYSTLARTIPGPATVHGIRSPLLDGDAEALADLESLAADYLSRLRAQGVHRPACYGGWSMGGVIALEMALQAHERDVRHPPVLAIDSALAAPGSPDFVLDEEALAVAFAQDVCRSTGLRPPAAGEGEDPLAALHATLVEAGRLAAAEGRRWVDRRFQVFSAHLRLLTRYRPRPYPGRVVLVLSGDRDDNREETLSAWRLVAAGGLEVRKLPADHYSILGPAHVAALAAAVPSEEVSGHD</sequence>
<feature type="region of interest" description="Disordered" evidence="4">
    <location>
        <begin position="1"/>
        <end position="27"/>
    </location>
</feature>
<organism evidence="6 7">
    <name type="scientific">Micromonospora orduensis</name>
    <dbReference type="NCBI Taxonomy" id="1420891"/>
    <lineage>
        <taxon>Bacteria</taxon>
        <taxon>Bacillati</taxon>
        <taxon>Actinomycetota</taxon>
        <taxon>Actinomycetes</taxon>
        <taxon>Micromonosporales</taxon>
        <taxon>Micromonosporaceae</taxon>
        <taxon>Micromonospora</taxon>
    </lineage>
</organism>
<dbReference type="SUPFAM" id="SSF53474">
    <property type="entry name" value="alpha/beta-Hydrolases"/>
    <property type="match status" value="1"/>
</dbReference>
<dbReference type="InterPro" id="IPR009081">
    <property type="entry name" value="PP-bd_ACP"/>
</dbReference>
<evidence type="ECO:0000256" key="3">
    <source>
        <dbReference type="ARBA" id="ARBA00022553"/>
    </source>
</evidence>
<keyword evidence="7" id="KW-1185">Reference proteome</keyword>
<evidence type="ECO:0000313" key="7">
    <source>
        <dbReference type="Proteomes" id="UP000306145"/>
    </source>
</evidence>
<dbReference type="Gene3D" id="3.30.559.30">
    <property type="entry name" value="Nonribosomal peptide synthetase, condensation domain"/>
    <property type="match status" value="1"/>
</dbReference>
<dbReference type="SUPFAM" id="SSF56801">
    <property type="entry name" value="Acetyl-CoA synthetase-like"/>
    <property type="match status" value="1"/>
</dbReference>
<dbReference type="RefSeq" id="WP_139584363.1">
    <property type="nucleotide sequence ID" value="NZ_VDFY01000138.1"/>
</dbReference>
<dbReference type="GO" id="GO:0072330">
    <property type="term" value="P:monocarboxylic acid biosynthetic process"/>
    <property type="evidence" value="ECO:0007669"/>
    <property type="project" value="UniProtKB-ARBA"/>
</dbReference>
<dbReference type="InterPro" id="IPR029058">
    <property type="entry name" value="AB_hydrolase_fold"/>
</dbReference>
<dbReference type="Pfam" id="PF00975">
    <property type="entry name" value="Thioesterase"/>
    <property type="match status" value="1"/>
</dbReference>
<dbReference type="PANTHER" id="PTHR45527:SF1">
    <property type="entry name" value="FATTY ACID SYNTHASE"/>
    <property type="match status" value="1"/>
</dbReference>
<dbReference type="GO" id="GO:0003824">
    <property type="term" value="F:catalytic activity"/>
    <property type="evidence" value="ECO:0007669"/>
    <property type="project" value="InterPro"/>
</dbReference>
<feature type="region of interest" description="Disordered" evidence="4">
    <location>
        <begin position="888"/>
        <end position="915"/>
    </location>
</feature>
<dbReference type="SUPFAM" id="SSF52777">
    <property type="entry name" value="CoA-dependent acyltransferases"/>
    <property type="match status" value="2"/>
</dbReference>
<dbReference type="CDD" id="cd19531">
    <property type="entry name" value="LCL_NRPS-like"/>
    <property type="match status" value="1"/>
</dbReference>
<dbReference type="Proteomes" id="UP000306145">
    <property type="component" value="Unassembled WGS sequence"/>
</dbReference>
<dbReference type="PROSITE" id="PS00012">
    <property type="entry name" value="PHOSPHOPANTETHEINE"/>
    <property type="match status" value="1"/>
</dbReference>
<dbReference type="Pfam" id="PF00501">
    <property type="entry name" value="AMP-binding"/>
    <property type="match status" value="1"/>
</dbReference>
<dbReference type="FunFam" id="1.10.1200.10:FF:000016">
    <property type="entry name" value="Non-ribosomal peptide synthase"/>
    <property type="match status" value="1"/>
</dbReference>
<dbReference type="InterPro" id="IPR023213">
    <property type="entry name" value="CAT-like_dom_sf"/>
</dbReference>
<dbReference type="GO" id="GO:0043041">
    <property type="term" value="P:amino acid activation for nonribosomal peptide biosynthetic process"/>
    <property type="evidence" value="ECO:0007669"/>
    <property type="project" value="TreeGrafter"/>
</dbReference>
<dbReference type="PROSITE" id="PS50075">
    <property type="entry name" value="CARRIER"/>
    <property type="match status" value="1"/>
</dbReference>
<dbReference type="PANTHER" id="PTHR45527">
    <property type="entry name" value="NONRIBOSOMAL PEPTIDE SYNTHETASE"/>
    <property type="match status" value="1"/>
</dbReference>